<feature type="region of interest" description="Disordered" evidence="1">
    <location>
        <begin position="386"/>
        <end position="429"/>
    </location>
</feature>
<feature type="transmembrane region" description="Helical" evidence="2">
    <location>
        <begin position="149"/>
        <end position="172"/>
    </location>
</feature>
<evidence type="ECO:0000256" key="2">
    <source>
        <dbReference type="SAM" id="Phobius"/>
    </source>
</evidence>
<organism evidence="3 4">
    <name type="scientific">Massilimicrobiota timonensis</name>
    <dbReference type="NCBI Taxonomy" id="1776392"/>
    <lineage>
        <taxon>Bacteria</taxon>
        <taxon>Bacillati</taxon>
        <taxon>Bacillota</taxon>
        <taxon>Erysipelotrichia</taxon>
        <taxon>Erysipelotrichales</taxon>
        <taxon>Erysipelotrichaceae</taxon>
        <taxon>Massilimicrobiota</taxon>
    </lineage>
</organism>
<dbReference type="Proteomes" id="UP001529275">
    <property type="component" value="Unassembled WGS sequence"/>
</dbReference>
<keyword evidence="2" id="KW-0812">Transmembrane</keyword>
<accession>A0ABT7UIW8</accession>
<sequence>MKKIIDGASWKTQQNNQKYYLIGALFLFGLPVVMITYHFYIMFFLLFFIIIIVLIASYIQNIKSFFDLKRLKSEVVDVDENQCFVYQDKVFDFHQLIKIHLLRRVIYLEFENDIVVLEYQKTLFNQLKDSYSQLINQKTTKIGRISFKLWMIDMFFGVIIILKIVGGIIYCLSTSTTIIDISRLFGDIGTLAFIFICVFLANILKKYKIVFYTVSVIVAFWSLMSPMTHVTQLLVDQGAIAYREDVNGVQIYRDVAYVFGKDATLMYVDSIDDIGTFHDVVYVESQQHYQFYSLTTPHQTLQDLYEEYEGSSYSHQDINIAIDKNAIKINSKPYQAELIGDHMLYVKLQHPYIIQFKDFRCELYQLDRGHTVVLQEDYMNDVTSQDNDIENEEKKSQEENQDNETVIPSPSQPEEKSEIEKRREKQDQQRYQAYQQAIQQDDITSFQSTQDVVKVHDENTDIYRVIKSLDREITRMNNEEGTILDVQILSMLIYHQNNDEYGIYINRRVDSSVEESQTFQEIIFMKKYGQDYIGTRLYDISYMPTDHPTNNGEYETRQTTDYLYRIDGHQVVENAW</sequence>
<comment type="caution">
    <text evidence="3">The sequence shown here is derived from an EMBL/GenBank/DDBJ whole genome shotgun (WGS) entry which is preliminary data.</text>
</comment>
<feature type="transmembrane region" description="Helical" evidence="2">
    <location>
        <begin position="184"/>
        <end position="204"/>
    </location>
</feature>
<evidence type="ECO:0000256" key="1">
    <source>
        <dbReference type="SAM" id="MobiDB-lite"/>
    </source>
</evidence>
<gene>
    <name evidence="3" type="ORF">QUV98_07185</name>
</gene>
<proteinExistence type="predicted"/>
<name>A0ABT7UIW8_9FIRM</name>
<protein>
    <submittedName>
        <fullName evidence="3">Uncharacterized protein</fullName>
    </submittedName>
</protein>
<keyword evidence="2" id="KW-0472">Membrane</keyword>
<feature type="transmembrane region" description="Helical" evidence="2">
    <location>
        <begin position="43"/>
        <end position="62"/>
    </location>
</feature>
<evidence type="ECO:0000313" key="4">
    <source>
        <dbReference type="Proteomes" id="UP001529275"/>
    </source>
</evidence>
<evidence type="ECO:0000313" key="3">
    <source>
        <dbReference type="EMBL" id="MDM8196094.1"/>
    </source>
</evidence>
<keyword evidence="2" id="KW-1133">Transmembrane helix</keyword>
<keyword evidence="4" id="KW-1185">Reference proteome</keyword>
<reference evidence="4" key="1">
    <citation type="submission" date="2023-06" db="EMBL/GenBank/DDBJ databases">
        <title>Identification and characterization of horizontal gene transfer across gut microbiota members of farm animals based on homology search.</title>
        <authorList>
            <person name="Zeman M."/>
            <person name="Kubasova T."/>
            <person name="Jahodarova E."/>
            <person name="Nykrynova M."/>
            <person name="Rychlik I."/>
        </authorList>
    </citation>
    <scope>NUCLEOTIDE SEQUENCE [LARGE SCALE GENOMIC DNA]</scope>
    <source>
        <strain evidence="4">ET341</strain>
    </source>
</reference>
<dbReference type="EMBL" id="JAUDCK010000022">
    <property type="protein sequence ID" value="MDM8196094.1"/>
    <property type="molecule type" value="Genomic_DNA"/>
</dbReference>
<feature type="transmembrane region" description="Helical" evidence="2">
    <location>
        <begin position="209"/>
        <end position="227"/>
    </location>
</feature>
<reference evidence="3 4" key="2">
    <citation type="submission" date="2023-06" db="EMBL/GenBank/DDBJ databases">
        <authorList>
            <person name="Zeman M."/>
            <person name="Kubasova T."/>
            <person name="Jahodarova E."/>
            <person name="Nykrynova M."/>
            <person name="Rychlik I."/>
        </authorList>
    </citation>
    <scope>NUCLEOTIDE SEQUENCE [LARGE SCALE GENOMIC DNA]</scope>
    <source>
        <strain evidence="3 4">ET341</strain>
    </source>
</reference>
<feature type="transmembrane region" description="Helical" evidence="2">
    <location>
        <begin position="20"/>
        <end position="37"/>
    </location>
</feature>
<feature type="compositionally biased region" description="Basic and acidic residues" evidence="1">
    <location>
        <begin position="413"/>
        <end position="428"/>
    </location>
</feature>